<dbReference type="Proteomes" id="UP000245207">
    <property type="component" value="Unassembled WGS sequence"/>
</dbReference>
<dbReference type="AlphaFoldDB" id="A0A2U1NV95"/>
<gene>
    <name evidence="1" type="ORF">CTI12_AA222410</name>
</gene>
<dbReference type="OrthoDB" id="10253744at2759"/>
<accession>A0A2U1NV95</accession>
<keyword evidence="2" id="KW-1185">Reference proteome</keyword>
<dbReference type="EMBL" id="PKPP01002133">
    <property type="protein sequence ID" value="PWA77390.1"/>
    <property type="molecule type" value="Genomic_DNA"/>
</dbReference>
<name>A0A2U1NV95_ARTAN</name>
<comment type="caution">
    <text evidence="1">The sequence shown here is derived from an EMBL/GenBank/DDBJ whole genome shotgun (WGS) entry which is preliminary data.</text>
</comment>
<sequence length="190" mass="20869">MRSEKLAGTAMAYDRHVILCYMKHDAWPSRVESSEASTTNGLSPGCFSRLALPSFFSFFYQQITYVAHLLILSGRSILPQSQSCFYKDVSARNVPQLSYAIWIPPSILILCSGLSFADSHLSCSDSGLSILFPSCALGQQSGTTTEEYVAKLEEAVQALRSCKRSTCKATDNQCHEADAAFGQSQEIEQD</sequence>
<reference evidence="1 2" key="1">
    <citation type="journal article" date="2018" name="Mol. Plant">
        <title>The genome of Artemisia annua provides insight into the evolution of Asteraceae family and artemisinin biosynthesis.</title>
        <authorList>
            <person name="Shen Q."/>
            <person name="Zhang L."/>
            <person name="Liao Z."/>
            <person name="Wang S."/>
            <person name="Yan T."/>
            <person name="Shi P."/>
            <person name="Liu M."/>
            <person name="Fu X."/>
            <person name="Pan Q."/>
            <person name="Wang Y."/>
            <person name="Lv Z."/>
            <person name="Lu X."/>
            <person name="Zhang F."/>
            <person name="Jiang W."/>
            <person name="Ma Y."/>
            <person name="Chen M."/>
            <person name="Hao X."/>
            <person name="Li L."/>
            <person name="Tang Y."/>
            <person name="Lv G."/>
            <person name="Zhou Y."/>
            <person name="Sun X."/>
            <person name="Brodelius P.E."/>
            <person name="Rose J.K.C."/>
            <person name="Tang K."/>
        </authorList>
    </citation>
    <scope>NUCLEOTIDE SEQUENCE [LARGE SCALE GENOMIC DNA]</scope>
    <source>
        <strain evidence="2">cv. Huhao1</strain>
        <tissue evidence="1">Leaf</tissue>
    </source>
</reference>
<organism evidence="1 2">
    <name type="scientific">Artemisia annua</name>
    <name type="common">Sweet wormwood</name>
    <dbReference type="NCBI Taxonomy" id="35608"/>
    <lineage>
        <taxon>Eukaryota</taxon>
        <taxon>Viridiplantae</taxon>
        <taxon>Streptophyta</taxon>
        <taxon>Embryophyta</taxon>
        <taxon>Tracheophyta</taxon>
        <taxon>Spermatophyta</taxon>
        <taxon>Magnoliopsida</taxon>
        <taxon>eudicotyledons</taxon>
        <taxon>Gunneridae</taxon>
        <taxon>Pentapetalae</taxon>
        <taxon>asterids</taxon>
        <taxon>campanulids</taxon>
        <taxon>Asterales</taxon>
        <taxon>Asteraceae</taxon>
        <taxon>Asteroideae</taxon>
        <taxon>Anthemideae</taxon>
        <taxon>Artemisiinae</taxon>
        <taxon>Artemisia</taxon>
    </lineage>
</organism>
<protein>
    <submittedName>
        <fullName evidence="1">Sucrase/ferredoxin-like family protein</fullName>
    </submittedName>
</protein>
<proteinExistence type="predicted"/>
<evidence type="ECO:0000313" key="1">
    <source>
        <dbReference type="EMBL" id="PWA77390.1"/>
    </source>
</evidence>
<evidence type="ECO:0000313" key="2">
    <source>
        <dbReference type="Proteomes" id="UP000245207"/>
    </source>
</evidence>